<proteinExistence type="predicted"/>
<dbReference type="AlphaFoldDB" id="A0A2U1JSK1"/>
<evidence type="ECO:0000313" key="2">
    <source>
        <dbReference type="EMBL" id="PWA07853.1"/>
    </source>
</evidence>
<dbReference type="EMBL" id="QCZH01000018">
    <property type="protein sequence ID" value="PWA07853.1"/>
    <property type="molecule type" value="Genomic_DNA"/>
</dbReference>
<evidence type="ECO:0008006" key="4">
    <source>
        <dbReference type="Google" id="ProtNLM"/>
    </source>
</evidence>
<accession>A0A2U1JSK1</accession>
<dbReference type="Proteomes" id="UP000245618">
    <property type="component" value="Unassembled WGS sequence"/>
</dbReference>
<feature type="chain" id="PRO_5015700867" description="Adhesin domain-containing protein" evidence="1">
    <location>
        <begin position="21"/>
        <end position="353"/>
    </location>
</feature>
<sequence length="353" mass="39815">MKKQYNVFLFLFLIPFLGFSNDDFTYSKQRNIKKVYTVNSDAGINIDNSYGTIFVTTWEEDKIEIDVLIKVSGDNEKWVNQKLAGIDVDFIALKSMVTAKTVFVNTNTKSNGRNNNFEINYTIKIPRNGTVKLNNKYGNIITSDLFSTTDINCKYGKINLGKLNGNSNAIQIGYCSNSSIEYFKNGTITSKYSELKIDAVSKLDLLSEYSEIDIIEGNDVKYNSKYGSVKIQKVNSLDANGNYLTIDIGSLSNQLKLYTKYSNVSIDAIQAKANNVTIVAGYTGVDIGFEPNYVFDFDVTVKYANFKYDKELDVSSKEETSYTKKMSGFYKKKGVNKVIINSDYGNVKMFKNQ</sequence>
<dbReference type="OrthoDB" id="1117657at2"/>
<feature type="signal peptide" evidence="1">
    <location>
        <begin position="1"/>
        <end position="20"/>
    </location>
</feature>
<reference evidence="2 3" key="1">
    <citation type="submission" date="2018-04" db="EMBL/GenBank/DDBJ databases">
        <title>Flavobacterium sp. nov., isolated from glacier ice.</title>
        <authorList>
            <person name="Liu Q."/>
            <person name="Xin Y.-H."/>
        </authorList>
    </citation>
    <scope>NUCLEOTIDE SEQUENCE [LARGE SCALE GENOMIC DNA]</scope>
    <source>
        <strain evidence="2 3">LB2P30</strain>
    </source>
</reference>
<gene>
    <name evidence="2" type="ORF">DB891_13515</name>
</gene>
<keyword evidence="1" id="KW-0732">Signal</keyword>
<evidence type="ECO:0000256" key="1">
    <source>
        <dbReference type="SAM" id="SignalP"/>
    </source>
</evidence>
<comment type="caution">
    <text evidence="2">The sequence shown here is derived from an EMBL/GenBank/DDBJ whole genome shotgun (WGS) entry which is preliminary data.</text>
</comment>
<protein>
    <recommendedName>
        <fullName evidence="4">Adhesin domain-containing protein</fullName>
    </recommendedName>
</protein>
<keyword evidence="3" id="KW-1185">Reference proteome</keyword>
<name>A0A2U1JSK1_9FLAO</name>
<organism evidence="2 3">
    <name type="scientific">Flavobacterium laiguense</name>
    <dbReference type="NCBI Taxonomy" id="2169409"/>
    <lineage>
        <taxon>Bacteria</taxon>
        <taxon>Pseudomonadati</taxon>
        <taxon>Bacteroidota</taxon>
        <taxon>Flavobacteriia</taxon>
        <taxon>Flavobacteriales</taxon>
        <taxon>Flavobacteriaceae</taxon>
        <taxon>Flavobacterium</taxon>
    </lineage>
</organism>
<evidence type="ECO:0000313" key="3">
    <source>
        <dbReference type="Proteomes" id="UP000245618"/>
    </source>
</evidence>
<dbReference type="RefSeq" id="WP_116764111.1">
    <property type="nucleotide sequence ID" value="NZ_QCZH01000018.1"/>
</dbReference>